<dbReference type="GO" id="GO:0016020">
    <property type="term" value="C:membrane"/>
    <property type="evidence" value="ECO:0007669"/>
    <property type="project" value="UniProtKB-SubCell"/>
</dbReference>
<sequence>MPFTKLISSKRLCRYVCRHMARKATPLREKRKAFETSPLMIGVFRKGMPHFYQRLKHLYISSHIHTVMLFTWTDYKTIFLPITSFASATAPVHSLSNLMQGCIWIWFHLILCNVSNQARAKEEDAVNRPWRPIPSGRITVRQAVVLRWFLVIFCATWSATYGAGTVMATLGLVTVTVLYDEAGFSNGPFTKNLCNVGGYTAFEVGATRIMGTAATSLPSAAT</sequence>
<name>A0A8H5HSE0_9AGAR</name>
<dbReference type="OrthoDB" id="434972at2759"/>
<proteinExistence type="predicted"/>
<dbReference type="PANTHER" id="PTHR42723:SF1">
    <property type="entry name" value="CHLOROPHYLL SYNTHASE, CHLOROPLASTIC"/>
    <property type="match status" value="1"/>
</dbReference>
<evidence type="ECO:0000256" key="1">
    <source>
        <dbReference type="ARBA" id="ARBA00004141"/>
    </source>
</evidence>
<dbReference type="InterPro" id="IPR000537">
    <property type="entry name" value="UbiA_prenyltransferase"/>
</dbReference>
<dbReference type="InterPro" id="IPR050475">
    <property type="entry name" value="Prenyltransferase_related"/>
</dbReference>
<dbReference type="AlphaFoldDB" id="A0A8H5HSE0"/>
<evidence type="ECO:0000313" key="7">
    <source>
        <dbReference type="Proteomes" id="UP000565441"/>
    </source>
</evidence>
<keyword evidence="4 5" id="KW-0472">Membrane</keyword>
<protein>
    <submittedName>
        <fullName evidence="6">Uncharacterized protein</fullName>
    </submittedName>
</protein>
<feature type="transmembrane region" description="Helical" evidence="5">
    <location>
        <begin position="148"/>
        <end position="179"/>
    </location>
</feature>
<accession>A0A8H5HSE0</accession>
<dbReference type="EMBL" id="JAACJP010000001">
    <property type="protein sequence ID" value="KAF5388376.1"/>
    <property type="molecule type" value="Genomic_DNA"/>
</dbReference>
<keyword evidence="2 5" id="KW-0812">Transmembrane</keyword>
<keyword evidence="3 5" id="KW-1133">Transmembrane helix</keyword>
<evidence type="ECO:0000256" key="3">
    <source>
        <dbReference type="ARBA" id="ARBA00022989"/>
    </source>
</evidence>
<reference evidence="6 7" key="1">
    <citation type="journal article" date="2020" name="ISME J.">
        <title>Uncovering the hidden diversity of litter-decomposition mechanisms in mushroom-forming fungi.</title>
        <authorList>
            <person name="Floudas D."/>
            <person name="Bentzer J."/>
            <person name="Ahren D."/>
            <person name="Johansson T."/>
            <person name="Persson P."/>
            <person name="Tunlid A."/>
        </authorList>
    </citation>
    <scope>NUCLEOTIDE SEQUENCE [LARGE SCALE GENOMIC DNA]</scope>
    <source>
        <strain evidence="6 7">CBS 661.87</strain>
    </source>
</reference>
<dbReference type="Gene3D" id="1.10.357.140">
    <property type="entry name" value="UbiA prenyltransferase"/>
    <property type="match status" value="1"/>
</dbReference>
<evidence type="ECO:0000256" key="4">
    <source>
        <dbReference type="ARBA" id="ARBA00023136"/>
    </source>
</evidence>
<keyword evidence="7" id="KW-1185">Reference proteome</keyword>
<dbReference type="GO" id="GO:0016765">
    <property type="term" value="F:transferase activity, transferring alkyl or aryl (other than methyl) groups"/>
    <property type="evidence" value="ECO:0007669"/>
    <property type="project" value="InterPro"/>
</dbReference>
<dbReference type="InterPro" id="IPR044878">
    <property type="entry name" value="UbiA_sf"/>
</dbReference>
<evidence type="ECO:0000256" key="2">
    <source>
        <dbReference type="ARBA" id="ARBA00022692"/>
    </source>
</evidence>
<dbReference type="PANTHER" id="PTHR42723">
    <property type="entry name" value="CHLOROPHYLL SYNTHASE"/>
    <property type="match status" value="1"/>
</dbReference>
<organism evidence="6 7">
    <name type="scientific">Tricholomella constricta</name>
    <dbReference type="NCBI Taxonomy" id="117010"/>
    <lineage>
        <taxon>Eukaryota</taxon>
        <taxon>Fungi</taxon>
        <taxon>Dikarya</taxon>
        <taxon>Basidiomycota</taxon>
        <taxon>Agaricomycotina</taxon>
        <taxon>Agaricomycetes</taxon>
        <taxon>Agaricomycetidae</taxon>
        <taxon>Agaricales</taxon>
        <taxon>Tricholomatineae</taxon>
        <taxon>Lyophyllaceae</taxon>
        <taxon>Tricholomella</taxon>
    </lineage>
</organism>
<gene>
    <name evidence="6" type="ORF">D9615_000799</name>
</gene>
<dbReference type="CDD" id="cd13965">
    <property type="entry name" value="PT_UbiA_3"/>
    <property type="match status" value="1"/>
</dbReference>
<evidence type="ECO:0000313" key="6">
    <source>
        <dbReference type="EMBL" id="KAF5388376.1"/>
    </source>
</evidence>
<dbReference type="Proteomes" id="UP000565441">
    <property type="component" value="Unassembled WGS sequence"/>
</dbReference>
<dbReference type="Pfam" id="PF01040">
    <property type="entry name" value="UbiA"/>
    <property type="match status" value="1"/>
</dbReference>
<comment type="caution">
    <text evidence="6">The sequence shown here is derived from an EMBL/GenBank/DDBJ whole genome shotgun (WGS) entry which is preliminary data.</text>
</comment>
<evidence type="ECO:0000256" key="5">
    <source>
        <dbReference type="SAM" id="Phobius"/>
    </source>
</evidence>
<comment type="subcellular location">
    <subcellularLocation>
        <location evidence="1">Membrane</location>
        <topology evidence="1">Multi-pass membrane protein</topology>
    </subcellularLocation>
</comment>